<gene>
    <name evidence="3" type="ORF">DDZ16_19560</name>
</gene>
<dbReference type="AlphaFoldDB" id="A0A2U2B3Q5"/>
<evidence type="ECO:0000313" key="3">
    <source>
        <dbReference type="EMBL" id="PWD97695.1"/>
    </source>
</evidence>
<keyword evidence="4" id="KW-1185">Reference proteome</keyword>
<dbReference type="CDD" id="cd06533">
    <property type="entry name" value="Glyco_transf_WecG_TagA"/>
    <property type="match status" value="1"/>
</dbReference>
<dbReference type="EMBL" id="QEWP01000028">
    <property type="protein sequence ID" value="PWD97695.1"/>
    <property type="molecule type" value="Genomic_DNA"/>
</dbReference>
<dbReference type="Proteomes" id="UP000244956">
    <property type="component" value="Unassembled WGS sequence"/>
</dbReference>
<evidence type="ECO:0000256" key="1">
    <source>
        <dbReference type="ARBA" id="ARBA00022676"/>
    </source>
</evidence>
<reference evidence="3 4" key="1">
    <citation type="submission" date="2018-05" db="EMBL/GenBank/DDBJ databases">
        <title>Marinilabilia rubrum sp. nov., isolated from saltern sediment.</title>
        <authorList>
            <person name="Zhang R."/>
        </authorList>
    </citation>
    <scope>NUCLEOTIDE SEQUENCE [LARGE SCALE GENOMIC DNA]</scope>
    <source>
        <strain evidence="3 4">WTE16</strain>
    </source>
</reference>
<dbReference type="NCBIfam" id="TIGR00696">
    <property type="entry name" value="wecG_tagA_cpsF"/>
    <property type="match status" value="1"/>
</dbReference>
<dbReference type="Pfam" id="PF03808">
    <property type="entry name" value="Glyco_tran_WecG"/>
    <property type="match status" value="1"/>
</dbReference>
<proteinExistence type="predicted"/>
<comment type="caution">
    <text evidence="3">The sequence shown here is derived from an EMBL/GenBank/DDBJ whole genome shotgun (WGS) entry which is preliminary data.</text>
</comment>
<dbReference type="GO" id="GO:0016758">
    <property type="term" value="F:hexosyltransferase activity"/>
    <property type="evidence" value="ECO:0007669"/>
    <property type="project" value="TreeGrafter"/>
</dbReference>
<name>A0A2U2B3Q5_9BACT</name>
<evidence type="ECO:0000313" key="4">
    <source>
        <dbReference type="Proteomes" id="UP000244956"/>
    </source>
</evidence>
<dbReference type="PANTHER" id="PTHR34136:SF1">
    <property type="entry name" value="UDP-N-ACETYL-D-MANNOSAMINURONIC ACID TRANSFERASE"/>
    <property type="match status" value="1"/>
</dbReference>
<sequence>MFDQKLSDFFKQDLVGTIVINTINAYSYVIAKKDKDFSRALRDSDVLLPDGFPITLASRLLCKKKIQKIAGEDIFFHLLRKMNHERGRVFFLGSSDDTLAKIEARINREFPNVSSGIFSPPYKERFSELDNQRMIDAVNNFKPTVLFVGMTAPKQEKWVYHNQNHINASIICSIGAVFDFYAGTVKRPSKFWINLRLEWFIRLLKEPKRLWKRYLFYSPKFLIDVFKAKLGI</sequence>
<protein>
    <submittedName>
        <fullName evidence="3">Glycosyltransferase</fullName>
    </submittedName>
</protein>
<organism evidence="3 4">
    <name type="scientific">Marinilabilia rubra</name>
    <dbReference type="NCBI Taxonomy" id="2162893"/>
    <lineage>
        <taxon>Bacteria</taxon>
        <taxon>Pseudomonadati</taxon>
        <taxon>Bacteroidota</taxon>
        <taxon>Bacteroidia</taxon>
        <taxon>Marinilabiliales</taxon>
        <taxon>Marinilabiliaceae</taxon>
        <taxon>Marinilabilia</taxon>
    </lineage>
</organism>
<dbReference type="OrthoDB" id="9771846at2"/>
<keyword evidence="1" id="KW-0328">Glycosyltransferase</keyword>
<dbReference type="InterPro" id="IPR004629">
    <property type="entry name" value="WecG_TagA_CpsF"/>
</dbReference>
<accession>A0A2U2B3Q5</accession>
<dbReference type="PANTHER" id="PTHR34136">
    <property type="match status" value="1"/>
</dbReference>
<keyword evidence="2 3" id="KW-0808">Transferase</keyword>
<evidence type="ECO:0000256" key="2">
    <source>
        <dbReference type="ARBA" id="ARBA00022679"/>
    </source>
</evidence>